<feature type="compositionally biased region" description="Basic and acidic residues" evidence="1">
    <location>
        <begin position="123"/>
        <end position="135"/>
    </location>
</feature>
<evidence type="ECO:0000313" key="3">
    <source>
        <dbReference type="Proteomes" id="UP000269801"/>
    </source>
</evidence>
<protein>
    <submittedName>
        <fullName evidence="2">Uncharacterized protein</fullName>
    </submittedName>
</protein>
<name>A0A3M5BL40_PSESS</name>
<feature type="non-terminal residue" evidence="2">
    <location>
        <position position="1"/>
    </location>
</feature>
<dbReference type="AlphaFoldDB" id="A0A3M5BL40"/>
<accession>A0A3M5BL40</accession>
<comment type="caution">
    <text evidence="2">The sequence shown here is derived from an EMBL/GenBank/DDBJ whole genome shotgun (WGS) entry which is preliminary data.</text>
</comment>
<feature type="region of interest" description="Disordered" evidence="1">
    <location>
        <begin position="105"/>
        <end position="135"/>
    </location>
</feature>
<evidence type="ECO:0000256" key="1">
    <source>
        <dbReference type="SAM" id="MobiDB-lite"/>
    </source>
</evidence>
<dbReference type="EMBL" id="RBSL01000249">
    <property type="protein sequence ID" value="RMS25959.1"/>
    <property type="molecule type" value="Genomic_DNA"/>
</dbReference>
<dbReference type="Proteomes" id="UP000269801">
    <property type="component" value="Unassembled WGS sequence"/>
</dbReference>
<reference evidence="2 3" key="1">
    <citation type="submission" date="2018-08" db="EMBL/GenBank/DDBJ databases">
        <title>Recombination of ecologically and evolutionarily significant loci maintains genetic cohesion in the Pseudomonas syringae species complex.</title>
        <authorList>
            <person name="Dillon M."/>
            <person name="Thakur S."/>
            <person name="Almeida R.N.D."/>
            <person name="Weir B.S."/>
            <person name="Guttman D.S."/>
        </authorList>
    </citation>
    <scope>NUCLEOTIDE SEQUENCE [LARGE SCALE GENOMIC DNA]</scope>
    <source>
        <strain evidence="2 3">ICMP 13685</strain>
    </source>
</reference>
<evidence type="ECO:0000313" key="2">
    <source>
        <dbReference type="EMBL" id="RMS25959.1"/>
    </source>
</evidence>
<gene>
    <name evidence="2" type="ORF">ALP70_102025</name>
</gene>
<sequence length="135" mass="15047">ISGSLAGLTLDLILMGQRQVGSRVNSASAATRRSQNAIKRRFRRQIAPLIGQARHDLARRQVSVLRAVAQHHNGLSLCLVQRIWRRWPSGSRSRIGLDSVCLSPPWQGAQRQTNFPTGPDFSGSRRDRFAQTGHE</sequence>
<proteinExistence type="predicted"/>
<organism evidence="2 3">
    <name type="scientific">Pseudomonas savastanoi</name>
    <name type="common">Pseudomonas syringae pv. savastanoi</name>
    <dbReference type="NCBI Taxonomy" id="29438"/>
    <lineage>
        <taxon>Bacteria</taxon>
        <taxon>Pseudomonadati</taxon>
        <taxon>Pseudomonadota</taxon>
        <taxon>Gammaproteobacteria</taxon>
        <taxon>Pseudomonadales</taxon>
        <taxon>Pseudomonadaceae</taxon>
        <taxon>Pseudomonas</taxon>
    </lineage>
</organism>